<keyword evidence="1" id="KW-1133">Transmembrane helix</keyword>
<gene>
    <name evidence="2" type="ORF">C8N35_1011532</name>
</gene>
<evidence type="ECO:0000313" key="3">
    <source>
        <dbReference type="Proteomes" id="UP000244081"/>
    </source>
</evidence>
<dbReference type="OrthoDB" id="7065604at2"/>
<keyword evidence="1" id="KW-0472">Membrane</keyword>
<name>A0A2T5VID3_9HYPH</name>
<evidence type="ECO:0000313" key="2">
    <source>
        <dbReference type="EMBL" id="PTW63478.1"/>
    </source>
</evidence>
<sequence length="214" mass="23286">MAQLQPFSARSLTLGVVAMAVVVLASNILVQYPFHFTVGGYDLADLLTWGAFTYPAAFLVTDLTNRRFGPAAARRVVFVGFCVAVVLSVALSNPRIALASGSAFLVAQLLDIFVFNRLRRLSWWKAPFASSLMGSVLDTVVFFSIAFSLAFAFLGHGDDFATGQAPLLGLLSVEAPRWISWAIGDFSVKMLVSITLLVPYRVLMEFIRPMPVTA</sequence>
<proteinExistence type="inferred from homology"/>
<keyword evidence="1" id="KW-0813">Transport</keyword>
<feature type="transmembrane region" description="Helical" evidence="1">
    <location>
        <begin position="96"/>
        <end position="115"/>
    </location>
</feature>
<dbReference type="Proteomes" id="UP000244081">
    <property type="component" value="Unassembled WGS sequence"/>
</dbReference>
<dbReference type="RefSeq" id="WP_107988903.1">
    <property type="nucleotide sequence ID" value="NZ_QAYG01000001.1"/>
</dbReference>
<keyword evidence="1" id="KW-1003">Cell membrane</keyword>
<comment type="function">
    <text evidence="1">Involved in the import of queuosine (Q) precursors, required for Q precursor salvage.</text>
</comment>
<feature type="transmembrane region" description="Helical" evidence="1">
    <location>
        <begin position="46"/>
        <end position="65"/>
    </location>
</feature>
<dbReference type="AlphaFoldDB" id="A0A2T5VID3"/>
<feature type="transmembrane region" description="Helical" evidence="1">
    <location>
        <begin position="136"/>
        <end position="154"/>
    </location>
</feature>
<keyword evidence="3" id="KW-1185">Reference proteome</keyword>
<dbReference type="EMBL" id="QAYG01000001">
    <property type="protein sequence ID" value="PTW63478.1"/>
    <property type="molecule type" value="Genomic_DNA"/>
</dbReference>
<comment type="similarity">
    <text evidence="1">Belongs to the vitamin uptake transporter (VUT/ECF) (TC 2.A.88) family. Q precursor transporter subfamily.</text>
</comment>
<comment type="subcellular location">
    <subcellularLocation>
        <location evidence="1">Cell inner membrane</location>
        <topology evidence="1">Multi-pass membrane protein</topology>
    </subcellularLocation>
</comment>
<dbReference type="Pfam" id="PF02592">
    <property type="entry name" value="Vut_1"/>
    <property type="match status" value="2"/>
</dbReference>
<keyword evidence="1" id="KW-0812">Transmembrane</keyword>
<dbReference type="PANTHER" id="PTHR34300:SF1">
    <property type="entry name" value="QUEUOSINE PRECURSOR TRANSPORTER"/>
    <property type="match status" value="1"/>
</dbReference>
<accession>A0A2T5VID3</accession>
<feature type="transmembrane region" description="Helical" evidence="1">
    <location>
        <begin position="72"/>
        <end position="90"/>
    </location>
</feature>
<dbReference type="NCBIfam" id="TIGR00697">
    <property type="entry name" value="queuosine precursor transporter"/>
    <property type="match status" value="1"/>
</dbReference>
<feature type="transmembrane region" description="Helical" evidence="1">
    <location>
        <begin position="178"/>
        <end position="200"/>
    </location>
</feature>
<dbReference type="GO" id="GO:0005886">
    <property type="term" value="C:plasma membrane"/>
    <property type="evidence" value="ECO:0007669"/>
    <property type="project" value="UniProtKB-SubCell"/>
</dbReference>
<evidence type="ECO:0000256" key="1">
    <source>
        <dbReference type="HAMAP-Rule" id="MF_02088"/>
    </source>
</evidence>
<protein>
    <recommendedName>
        <fullName evidence="1">Probable queuosine precursor transporter</fullName>
        <shortName evidence="1">Q precursor transporter</shortName>
    </recommendedName>
</protein>
<reference evidence="2 3" key="1">
    <citation type="submission" date="2018-04" db="EMBL/GenBank/DDBJ databases">
        <title>Genomic Encyclopedia of Archaeal and Bacterial Type Strains, Phase II (KMG-II): from individual species to whole genera.</title>
        <authorList>
            <person name="Goeker M."/>
        </authorList>
    </citation>
    <scope>NUCLEOTIDE SEQUENCE [LARGE SCALE GENOMIC DNA]</scope>
    <source>
        <strain evidence="2 3">DSM 23382</strain>
    </source>
</reference>
<dbReference type="InterPro" id="IPR003744">
    <property type="entry name" value="YhhQ"/>
</dbReference>
<organism evidence="2 3">
    <name type="scientific">Breoghania corrubedonensis</name>
    <dbReference type="NCBI Taxonomy" id="665038"/>
    <lineage>
        <taxon>Bacteria</taxon>
        <taxon>Pseudomonadati</taxon>
        <taxon>Pseudomonadota</taxon>
        <taxon>Alphaproteobacteria</taxon>
        <taxon>Hyphomicrobiales</taxon>
        <taxon>Stappiaceae</taxon>
        <taxon>Breoghania</taxon>
    </lineage>
</organism>
<feature type="transmembrane region" description="Helical" evidence="1">
    <location>
        <begin position="12"/>
        <end position="34"/>
    </location>
</feature>
<dbReference type="HAMAP" id="MF_02088">
    <property type="entry name" value="Q_prec_transport"/>
    <property type="match status" value="1"/>
</dbReference>
<comment type="caution">
    <text evidence="2">The sequence shown here is derived from an EMBL/GenBank/DDBJ whole genome shotgun (WGS) entry which is preliminary data.</text>
</comment>
<keyword evidence="1" id="KW-0997">Cell inner membrane</keyword>
<dbReference type="PANTHER" id="PTHR34300">
    <property type="entry name" value="QUEUOSINE PRECURSOR TRANSPORTER-RELATED"/>
    <property type="match status" value="1"/>
</dbReference>
<dbReference type="GO" id="GO:0022857">
    <property type="term" value="F:transmembrane transporter activity"/>
    <property type="evidence" value="ECO:0007669"/>
    <property type="project" value="UniProtKB-UniRule"/>
</dbReference>